<accession>W7BEJ4</accession>
<dbReference type="Gene3D" id="3.40.30.10">
    <property type="entry name" value="Glutaredoxin"/>
    <property type="match status" value="1"/>
</dbReference>
<dbReference type="Pfam" id="PF00085">
    <property type="entry name" value="Thioredoxin"/>
    <property type="match status" value="1"/>
</dbReference>
<feature type="domain" description="Thioredoxin" evidence="1">
    <location>
        <begin position="15"/>
        <end position="93"/>
    </location>
</feature>
<proteinExistence type="predicted"/>
<keyword evidence="3" id="KW-1185">Reference proteome</keyword>
<dbReference type="SUPFAM" id="SSF52833">
    <property type="entry name" value="Thioredoxin-like"/>
    <property type="match status" value="1"/>
</dbReference>
<reference evidence="2 3" key="1">
    <citation type="journal article" date="2014" name="Int. J. Syst. Evol. Microbiol.">
        <title>Listeria floridensis sp. nov., Listeria aquatica sp. nov., Listeria cornellensis sp. nov., Listeria riparia sp. nov. and Listeria grandensis sp. nov., from agricultural and natural environments.</title>
        <authorList>
            <person name="den Bakker H.C."/>
            <person name="Warchocki S."/>
            <person name="Wright E.M."/>
            <person name="Allred A.F."/>
            <person name="Ahlstrom C."/>
            <person name="Manuel C.S."/>
            <person name="Stasiewicz M.J."/>
            <person name="Burrell A."/>
            <person name="Roof S."/>
            <person name="Strawn L."/>
            <person name="Fortes E.D."/>
            <person name="Nightingale K.K."/>
            <person name="Kephart D."/>
            <person name="Wiedmann M."/>
        </authorList>
    </citation>
    <scope>NUCLEOTIDE SEQUENCE [LARGE SCALE GENOMIC DNA]</scope>
    <source>
        <strain evidence="2 3">FSL S10-1188</strain>
    </source>
</reference>
<name>W7BEJ4_9LIST</name>
<evidence type="ECO:0000313" key="2">
    <source>
        <dbReference type="EMBL" id="EUJ21556.1"/>
    </source>
</evidence>
<dbReference type="InterPro" id="IPR013766">
    <property type="entry name" value="Thioredoxin_domain"/>
</dbReference>
<dbReference type="EMBL" id="AOCG01000002">
    <property type="protein sequence ID" value="EUJ21556.1"/>
    <property type="molecule type" value="Genomic_DNA"/>
</dbReference>
<dbReference type="STRING" id="1265818.MAQA_02477"/>
<dbReference type="CDD" id="cd02947">
    <property type="entry name" value="TRX_family"/>
    <property type="match status" value="1"/>
</dbReference>
<gene>
    <name evidence="2" type="ORF">MAQA_02477</name>
</gene>
<dbReference type="InterPro" id="IPR036249">
    <property type="entry name" value="Thioredoxin-like_sf"/>
</dbReference>
<organism evidence="2 3">
    <name type="scientific">Listeria aquatica FSL S10-1188</name>
    <dbReference type="NCBI Taxonomy" id="1265818"/>
    <lineage>
        <taxon>Bacteria</taxon>
        <taxon>Bacillati</taxon>
        <taxon>Bacillota</taxon>
        <taxon>Bacilli</taxon>
        <taxon>Bacillales</taxon>
        <taxon>Listeriaceae</taxon>
        <taxon>Listeria</taxon>
    </lineage>
</organism>
<evidence type="ECO:0000259" key="1">
    <source>
        <dbReference type="Pfam" id="PF00085"/>
    </source>
</evidence>
<dbReference type="PATRIC" id="fig|1265818.5.peg.501"/>
<protein>
    <submittedName>
        <fullName evidence="2">Thioredoxin</fullName>
    </submittedName>
</protein>
<evidence type="ECO:0000313" key="3">
    <source>
        <dbReference type="Proteomes" id="UP000019246"/>
    </source>
</evidence>
<comment type="caution">
    <text evidence="2">The sequence shown here is derived from an EMBL/GenBank/DDBJ whole genome shotgun (WGS) entry which is preliminary data.</text>
</comment>
<dbReference type="Proteomes" id="UP000019246">
    <property type="component" value="Unassembled WGS sequence"/>
</dbReference>
<dbReference type="AlphaFoldDB" id="W7BEJ4"/>
<sequence length="108" mass="12288">MERGTKMLAFGKQELEAVLEEKRDQLLFFYTPMCGGCQVAREMIELVLKGEAGLQIAEIDLNYIPDYASQFEIESVPALVAIRNGELIAKRYEINNVMDVFEFTSKFA</sequence>